<dbReference type="GO" id="GO:0009898">
    <property type="term" value="C:cytoplasmic side of plasma membrane"/>
    <property type="evidence" value="ECO:0007669"/>
    <property type="project" value="TreeGrafter"/>
</dbReference>
<protein>
    <submittedName>
        <fullName evidence="4">Uncharacterized protein</fullName>
    </submittedName>
</protein>
<comment type="caution">
    <text evidence="4">The sequence shown here is derived from an EMBL/GenBank/DDBJ whole genome shotgun (WGS) entry which is preliminary data.</text>
</comment>
<dbReference type="GO" id="GO:0005829">
    <property type="term" value="C:cytosol"/>
    <property type="evidence" value="ECO:0007669"/>
    <property type="project" value="TreeGrafter"/>
</dbReference>
<evidence type="ECO:0000313" key="5">
    <source>
        <dbReference type="Proteomes" id="UP000033648"/>
    </source>
</evidence>
<dbReference type="Gene3D" id="3.40.50.300">
    <property type="entry name" value="P-loop containing nucleotide triphosphate hydrolases"/>
    <property type="match status" value="1"/>
</dbReference>
<proteinExistence type="predicted"/>
<dbReference type="InterPro" id="IPR050625">
    <property type="entry name" value="ParA/MinD_ATPase"/>
</dbReference>
<dbReference type="AlphaFoldDB" id="A0A0F4KRS0"/>
<organism evidence="4 5">
    <name type="scientific">Bifidobacterium asteroides</name>
    <dbReference type="NCBI Taxonomy" id="1684"/>
    <lineage>
        <taxon>Bacteria</taxon>
        <taxon>Bacillati</taxon>
        <taxon>Actinomycetota</taxon>
        <taxon>Actinomycetes</taxon>
        <taxon>Bifidobacteriales</taxon>
        <taxon>Bifidobacteriaceae</taxon>
        <taxon>Bifidobacterium</taxon>
    </lineage>
</organism>
<keyword evidence="1" id="KW-0547">Nucleotide-binding</keyword>
<keyword evidence="2" id="KW-0067">ATP-binding</keyword>
<dbReference type="PATRIC" id="fig|1684.4.peg.1581"/>
<feature type="region of interest" description="Disordered" evidence="3">
    <location>
        <begin position="1"/>
        <end position="47"/>
    </location>
</feature>
<gene>
    <name evidence="4" type="ORF">JF69_14730</name>
</gene>
<dbReference type="SUPFAM" id="SSF52540">
    <property type="entry name" value="P-loop containing nucleoside triphosphate hydrolases"/>
    <property type="match status" value="1"/>
</dbReference>
<name>A0A0F4KRS0_9BIFI</name>
<dbReference type="GO" id="GO:0051782">
    <property type="term" value="P:negative regulation of cell division"/>
    <property type="evidence" value="ECO:0007669"/>
    <property type="project" value="TreeGrafter"/>
</dbReference>
<accession>A0A0F4KRS0</accession>
<evidence type="ECO:0000256" key="3">
    <source>
        <dbReference type="SAM" id="MobiDB-lite"/>
    </source>
</evidence>
<reference evidence="4 5" key="1">
    <citation type="submission" date="2014-12" db="EMBL/GenBank/DDBJ databases">
        <title>Comparative genomics of the lactic acid bacteria isolated from the honey bee gut.</title>
        <authorList>
            <person name="Ellegaard K.M."/>
            <person name="Tamarit D."/>
            <person name="Javelind E."/>
            <person name="Olofsson T."/>
            <person name="Andersson S.G."/>
            <person name="Vasquez A."/>
        </authorList>
    </citation>
    <scope>NUCLEOTIDE SEQUENCE [LARGE SCALE GENOMIC DNA]</scope>
    <source>
        <strain evidence="4 5">Bin2</strain>
    </source>
</reference>
<sequence length="346" mass="36860">MEGREPGRTPHSFNSVGLSPERRPGRVAGAVRRFDSSESSGSGRLQDEDAVGFEQPILSDRRIVGEDAGYESAVTGLVFLSASGGIGLTTMTALMAKQLRDMALSCALVDLDLDGGGMDVLVGIEGAPGMRLGRIHAPLGRVDPQALREELPIWDGVPLLSNDPWSAPPQGWWDLDAAVSAMAGFADLLLIDAGRGQGLGNLRSLKGLPSLLMLDMTVLGLARAKALLHALNGSRGAGDRARDNPLISCRPPMALIGMMPTQHRVSHGVDPEQAEEFLGRSLDVVLKPQPKLSASVLDGRGLERVPRAYVRALHPLVERIAGMIVVGERREERISSRESARSGAVK</sequence>
<dbReference type="PANTHER" id="PTHR43384:SF6">
    <property type="entry name" value="SEPTUM SITE-DETERMINING PROTEIN MIND HOMOLOG, CHLOROPLASTIC"/>
    <property type="match status" value="1"/>
</dbReference>
<evidence type="ECO:0000313" key="4">
    <source>
        <dbReference type="EMBL" id="KJY49377.1"/>
    </source>
</evidence>
<dbReference type="EMBL" id="JWME01000013">
    <property type="protein sequence ID" value="KJY49377.1"/>
    <property type="molecule type" value="Genomic_DNA"/>
</dbReference>
<dbReference type="GO" id="GO:0016887">
    <property type="term" value="F:ATP hydrolysis activity"/>
    <property type="evidence" value="ECO:0007669"/>
    <property type="project" value="TreeGrafter"/>
</dbReference>
<dbReference type="Proteomes" id="UP000033648">
    <property type="component" value="Unassembled WGS sequence"/>
</dbReference>
<dbReference type="InterPro" id="IPR027417">
    <property type="entry name" value="P-loop_NTPase"/>
</dbReference>
<dbReference type="GO" id="GO:0005524">
    <property type="term" value="F:ATP binding"/>
    <property type="evidence" value="ECO:0007669"/>
    <property type="project" value="UniProtKB-KW"/>
</dbReference>
<dbReference type="PANTHER" id="PTHR43384">
    <property type="entry name" value="SEPTUM SITE-DETERMINING PROTEIN MIND HOMOLOG, CHLOROPLASTIC-RELATED"/>
    <property type="match status" value="1"/>
</dbReference>
<evidence type="ECO:0000256" key="2">
    <source>
        <dbReference type="ARBA" id="ARBA00022840"/>
    </source>
</evidence>
<evidence type="ECO:0000256" key="1">
    <source>
        <dbReference type="ARBA" id="ARBA00022741"/>
    </source>
</evidence>